<dbReference type="Proteomes" id="UP000601435">
    <property type="component" value="Unassembled WGS sequence"/>
</dbReference>
<reference evidence="4" key="1">
    <citation type="submission" date="2021-02" db="EMBL/GenBank/DDBJ databases">
        <authorList>
            <person name="Dougan E. K."/>
            <person name="Rhodes N."/>
            <person name="Thang M."/>
            <person name="Chan C."/>
        </authorList>
    </citation>
    <scope>NUCLEOTIDE SEQUENCE</scope>
</reference>
<accession>A0A812Q001</accession>
<feature type="non-terminal residue" evidence="4">
    <location>
        <position position="1"/>
    </location>
</feature>
<dbReference type="OrthoDB" id="438887at2759"/>
<sequence>LGYTIEQNLTPTVQWLRDLGLKKVEIAKVIARVPSFLGCSIEQNLTPTVQWLRDLGLTKVEVAKVIVRSPQVLGYSIEQNLTPTVQWLRDLGLKKIEIAKVIARVPSVLGYSIRQNLTPTVQWLRELGLTKVEVAKVIARSPAVLGYSIEGNLKPKVQWLQDLGLTKIEVLQACGKLSLFGSAMMLTEARFAKRYEDCVYMVFVQGATECWLCLSRGHAACCYGIGLPKVRRRASRSRTPGLNYELLRPRHDHVDYLPDALATELHKVKFLAFFLVFLLWVGGWGALDQVVTLISKDDDVKSLVLYCVVTAFGYVGLRCLARKYRGYALLDEL</sequence>
<keyword evidence="3" id="KW-1133">Transmembrane helix</keyword>
<evidence type="ECO:0000256" key="2">
    <source>
        <dbReference type="ARBA" id="ARBA00022946"/>
    </source>
</evidence>
<comment type="caution">
    <text evidence="4">The sequence shown here is derived from an EMBL/GenBank/DDBJ whole genome shotgun (WGS) entry which is preliminary data.</text>
</comment>
<organism evidence="4 5">
    <name type="scientific">Symbiodinium necroappetens</name>
    <dbReference type="NCBI Taxonomy" id="1628268"/>
    <lineage>
        <taxon>Eukaryota</taxon>
        <taxon>Sar</taxon>
        <taxon>Alveolata</taxon>
        <taxon>Dinophyceae</taxon>
        <taxon>Suessiales</taxon>
        <taxon>Symbiodiniaceae</taxon>
        <taxon>Symbiodinium</taxon>
    </lineage>
</organism>
<feature type="transmembrane region" description="Helical" evidence="3">
    <location>
        <begin position="270"/>
        <end position="291"/>
    </location>
</feature>
<gene>
    <name evidence="4" type="primary">MTERF5</name>
    <name evidence="4" type="ORF">SNEC2469_LOCUS9909</name>
</gene>
<dbReference type="PANTHER" id="PTHR13068:SF173">
    <property type="entry name" value="EMB|CAB62602.1"/>
    <property type="match status" value="1"/>
</dbReference>
<dbReference type="EMBL" id="CAJNJA010015832">
    <property type="protein sequence ID" value="CAE7369403.1"/>
    <property type="molecule type" value="Genomic_DNA"/>
</dbReference>
<dbReference type="SMART" id="SM00733">
    <property type="entry name" value="Mterf"/>
    <property type="match status" value="4"/>
</dbReference>
<name>A0A812Q001_9DINO</name>
<evidence type="ECO:0000313" key="5">
    <source>
        <dbReference type="Proteomes" id="UP000601435"/>
    </source>
</evidence>
<protein>
    <submittedName>
        <fullName evidence="4">mTERF5 protein</fullName>
    </submittedName>
</protein>
<keyword evidence="3" id="KW-0472">Membrane</keyword>
<keyword evidence="5" id="KW-1185">Reference proteome</keyword>
<dbReference type="Pfam" id="PF02536">
    <property type="entry name" value="mTERF"/>
    <property type="match status" value="1"/>
</dbReference>
<keyword evidence="3" id="KW-0812">Transmembrane</keyword>
<evidence type="ECO:0000256" key="1">
    <source>
        <dbReference type="ARBA" id="ARBA00007692"/>
    </source>
</evidence>
<evidence type="ECO:0000256" key="3">
    <source>
        <dbReference type="SAM" id="Phobius"/>
    </source>
</evidence>
<comment type="similarity">
    <text evidence="1">Belongs to the mTERF family.</text>
</comment>
<evidence type="ECO:0000313" key="4">
    <source>
        <dbReference type="EMBL" id="CAE7369403.1"/>
    </source>
</evidence>
<proteinExistence type="inferred from homology"/>
<dbReference type="Gene3D" id="1.25.70.10">
    <property type="entry name" value="Transcription termination factor 3, mitochondrial"/>
    <property type="match status" value="1"/>
</dbReference>
<dbReference type="InterPro" id="IPR038538">
    <property type="entry name" value="MTERF_sf"/>
</dbReference>
<feature type="transmembrane region" description="Helical" evidence="3">
    <location>
        <begin position="303"/>
        <end position="321"/>
    </location>
</feature>
<keyword evidence="2" id="KW-0809">Transit peptide</keyword>
<dbReference type="PANTHER" id="PTHR13068">
    <property type="entry name" value="CGI-12 PROTEIN-RELATED"/>
    <property type="match status" value="1"/>
</dbReference>
<dbReference type="InterPro" id="IPR003690">
    <property type="entry name" value="MTERF"/>
</dbReference>
<dbReference type="GO" id="GO:0003676">
    <property type="term" value="F:nucleic acid binding"/>
    <property type="evidence" value="ECO:0007669"/>
    <property type="project" value="InterPro"/>
</dbReference>
<dbReference type="AlphaFoldDB" id="A0A812Q001"/>